<evidence type="ECO:0000256" key="4">
    <source>
        <dbReference type="ARBA" id="ARBA00022832"/>
    </source>
</evidence>
<keyword evidence="5 7" id="KW-0443">Lipid metabolism</keyword>
<dbReference type="GO" id="GO:0000035">
    <property type="term" value="F:acyl binding"/>
    <property type="evidence" value="ECO:0007669"/>
    <property type="project" value="TreeGrafter"/>
</dbReference>
<dbReference type="Gene3D" id="1.10.1200.10">
    <property type="entry name" value="ACP-like"/>
    <property type="match status" value="1"/>
</dbReference>
<dbReference type="GO" id="GO:0005829">
    <property type="term" value="C:cytosol"/>
    <property type="evidence" value="ECO:0007669"/>
    <property type="project" value="TreeGrafter"/>
</dbReference>
<comment type="pathway">
    <text evidence="7">Lipid metabolism; fatty acid biosynthesis.</text>
</comment>
<dbReference type="Proteomes" id="UP000276542">
    <property type="component" value="Unassembled WGS sequence"/>
</dbReference>
<comment type="PTM">
    <text evidence="7">4'-phosphopantetheine is transferred from CoA to a specific serine of apo-ACP by AcpS. This modification is essential for activity because fatty acids are bound in thioester linkage to the sulfhydryl of the prosthetic group.</text>
</comment>
<gene>
    <name evidence="7" type="primary">acpP</name>
    <name evidence="9" type="ORF">D4739_16130</name>
</gene>
<name>A0A3A5HAC9_9ACTN</name>
<reference evidence="10" key="1">
    <citation type="submission" date="2018-09" db="EMBL/GenBank/DDBJ databases">
        <authorList>
            <person name="Zhu H."/>
        </authorList>
    </citation>
    <scope>NUCLEOTIDE SEQUENCE [LARGE SCALE GENOMIC DNA]</scope>
    <source>
        <strain evidence="10">K1W22B-1</strain>
    </source>
</reference>
<comment type="function">
    <text evidence="7">Carrier of the growing fatty acid chain in fatty acid biosynthesis.</text>
</comment>
<keyword evidence="2 7" id="KW-0444">Lipid biosynthesis</keyword>
<evidence type="ECO:0000256" key="2">
    <source>
        <dbReference type="ARBA" id="ARBA00022516"/>
    </source>
</evidence>
<comment type="subcellular location">
    <subcellularLocation>
        <location evidence="7">Cytoplasm</location>
    </subcellularLocation>
</comment>
<evidence type="ECO:0000259" key="8">
    <source>
        <dbReference type="PROSITE" id="PS50075"/>
    </source>
</evidence>
<feature type="domain" description="Carrier" evidence="8">
    <location>
        <begin position="7"/>
        <end position="82"/>
    </location>
</feature>
<evidence type="ECO:0000256" key="1">
    <source>
        <dbReference type="ARBA" id="ARBA00022450"/>
    </source>
</evidence>
<organism evidence="9 10">
    <name type="scientific">Nocardioides cavernaquae</name>
    <dbReference type="NCBI Taxonomy" id="2321396"/>
    <lineage>
        <taxon>Bacteria</taxon>
        <taxon>Bacillati</taxon>
        <taxon>Actinomycetota</taxon>
        <taxon>Actinomycetes</taxon>
        <taxon>Propionibacteriales</taxon>
        <taxon>Nocardioidaceae</taxon>
        <taxon>Nocardioides</taxon>
    </lineage>
</organism>
<dbReference type="AlphaFoldDB" id="A0A3A5HAC9"/>
<dbReference type="InterPro" id="IPR036736">
    <property type="entry name" value="ACP-like_sf"/>
</dbReference>
<keyword evidence="1 7" id="KW-0596">Phosphopantetheine</keyword>
<dbReference type="SUPFAM" id="SSF47336">
    <property type="entry name" value="ACP-like"/>
    <property type="match status" value="1"/>
</dbReference>
<dbReference type="PANTHER" id="PTHR20863">
    <property type="entry name" value="ACYL CARRIER PROTEIN"/>
    <property type="match status" value="1"/>
</dbReference>
<dbReference type="RefSeq" id="WP_120061548.1">
    <property type="nucleotide sequence ID" value="NZ_QYRP01000002.1"/>
</dbReference>
<feature type="modified residue" description="O-(pantetheine 4'-phosphoryl)serine" evidence="7">
    <location>
        <position position="42"/>
    </location>
</feature>
<dbReference type="EMBL" id="QYRP01000002">
    <property type="protein sequence ID" value="RJS47586.1"/>
    <property type="molecule type" value="Genomic_DNA"/>
</dbReference>
<keyword evidence="3 7" id="KW-0597">Phosphoprotein</keyword>
<evidence type="ECO:0000313" key="10">
    <source>
        <dbReference type="Proteomes" id="UP000276542"/>
    </source>
</evidence>
<dbReference type="GO" id="GO:0009245">
    <property type="term" value="P:lipid A biosynthetic process"/>
    <property type="evidence" value="ECO:0007669"/>
    <property type="project" value="TreeGrafter"/>
</dbReference>
<sequence>MSNITDGEILPALAEIVHQVVGVPVEQVVPDASFTDDLTVDSLSLLEIAVGIEEKFGLRVPDDQVAGLLRVSDAVEFIRSALV</sequence>
<keyword evidence="4 7" id="KW-0276">Fatty acid metabolism</keyword>
<keyword evidence="10" id="KW-1185">Reference proteome</keyword>
<dbReference type="HAMAP" id="MF_01217">
    <property type="entry name" value="Acyl_carrier"/>
    <property type="match status" value="1"/>
</dbReference>
<evidence type="ECO:0000256" key="5">
    <source>
        <dbReference type="ARBA" id="ARBA00023098"/>
    </source>
</evidence>
<dbReference type="InterPro" id="IPR009081">
    <property type="entry name" value="PP-bd_ACP"/>
</dbReference>
<dbReference type="PANTHER" id="PTHR20863:SF76">
    <property type="entry name" value="CARRIER DOMAIN-CONTAINING PROTEIN"/>
    <property type="match status" value="1"/>
</dbReference>
<accession>A0A3A5HAC9</accession>
<evidence type="ECO:0000313" key="9">
    <source>
        <dbReference type="EMBL" id="RJS47586.1"/>
    </source>
</evidence>
<dbReference type="NCBIfam" id="NF002147">
    <property type="entry name" value="PRK00982.1-1"/>
    <property type="match status" value="1"/>
</dbReference>
<proteinExistence type="inferred from homology"/>
<dbReference type="GO" id="GO:0000036">
    <property type="term" value="F:acyl carrier activity"/>
    <property type="evidence" value="ECO:0007669"/>
    <property type="project" value="UniProtKB-UniRule"/>
</dbReference>
<dbReference type="Pfam" id="PF00550">
    <property type="entry name" value="PP-binding"/>
    <property type="match status" value="1"/>
</dbReference>
<comment type="similarity">
    <text evidence="7">Belongs to the acyl carrier protein (ACP) family.</text>
</comment>
<evidence type="ECO:0000256" key="6">
    <source>
        <dbReference type="ARBA" id="ARBA00023160"/>
    </source>
</evidence>
<evidence type="ECO:0000256" key="3">
    <source>
        <dbReference type="ARBA" id="ARBA00022553"/>
    </source>
</evidence>
<dbReference type="PROSITE" id="PS50075">
    <property type="entry name" value="CARRIER"/>
    <property type="match status" value="1"/>
</dbReference>
<evidence type="ECO:0000256" key="7">
    <source>
        <dbReference type="HAMAP-Rule" id="MF_01217"/>
    </source>
</evidence>
<dbReference type="GO" id="GO:0016020">
    <property type="term" value="C:membrane"/>
    <property type="evidence" value="ECO:0007669"/>
    <property type="project" value="GOC"/>
</dbReference>
<dbReference type="OrthoDB" id="9804551at2"/>
<keyword evidence="7" id="KW-0963">Cytoplasm</keyword>
<dbReference type="InterPro" id="IPR003231">
    <property type="entry name" value="ACP"/>
</dbReference>
<keyword evidence="6 7" id="KW-0275">Fatty acid biosynthesis</keyword>
<dbReference type="UniPathway" id="UPA00094"/>
<protein>
    <recommendedName>
        <fullName evidence="7">Acyl carrier protein</fullName>
        <shortName evidence="7">ACP</shortName>
    </recommendedName>
</protein>
<comment type="caution">
    <text evidence="9">The sequence shown here is derived from an EMBL/GenBank/DDBJ whole genome shotgun (WGS) entry which is preliminary data.</text>
</comment>